<gene>
    <name evidence="1" type="ORF">OPT61_g4294</name>
</gene>
<dbReference type="EMBL" id="JAPHNI010000242">
    <property type="protein sequence ID" value="KAJ8113609.1"/>
    <property type="molecule type" value="Genomic_DNA"/>
</dbReference>
<dbReference type="Proteomes" id="UP001153331">
    <property type="component" value="Unassembled WGS sequence"/>
</dbReference>
<accession>A0ACC2IEM4</accession>
<keyword evidence="2" id="KW-1185">Reference proteome</keyword>
<sequence length="66" mass="7022">MSMLCQVREYQWSGMENDAGRQARMGGVEATPAANLHPSSPSGDSLLLVWGAGAGGPAQQIWVTYK</sequence>
<comment type="caution">
    <text evidence="1">The sequence shown here is derived from an EMBL/GenBank/DDBJ whole genome shotgun (WGS) entry which is preliminary data.</text>
</comment>
<evidence type="ECO:0000313" key="2">
    <source>
        <dbReference type="Proteomes" id="UP001153331"/>
    </source>
</evidence>
<name>A0ACC2IEM4_9PLEO</name>
<evidence type="ECO:0000313" key="1">
    <source>
        <dbReference type="EMBL" id="KAJ8113609.1"/>
    </source>
</evidence>
<proteinExistence type="predicted"/>
<organism evidence="1 2">
    <name type="scientific">Boeremia exigua</name>
    <dbReference type="NCBI Taxonomy" id="749465"/>
    <lineage>
        <taxon>Eukaryota</taxon>
        <taxon>Fungi</taxon>
        <taxon>Dikarya</taxon>
        <taxon>Ascomycota</taxon>
        <taxon>Pezizomycotina</taxon>
        <taxon>Dothideomycetes</taxon>
        <taxon>Pleosporomycetidae</taxon>
        <taxon>Pleosporales</taxon>
        <taxon>Pleosporineae</taxon>
        <taxon>Didymellaceae</taxon>
        <taxon>Boeremia</taxon>
    </lineage>
</organism>
<protein>
    <submittedName>
        <fullName evidence="1">Uncharacterized protein</fullName>
    </submittedName>
</protein>
<reference evidence="1" key="1">
    <citation type="submission" date="2022-11" db="EMBL/GenBank/DDBJ databases">
        <title>Genome Sequence of Boeremia exigua.</title>
        <authorList>
            <person name="Buettner E."/>
        </authorList>
    </citation>
    <scope>NUCLEOTIDE SEQUENCE</scope>
    <source>
        <strain evidence="1">CU02</strain>
    </source>
</reference>